<dbReference type="NCBIfam" id="TIGR04056">
    <property type="entry name" value="OMP_RagA_SusC"/>
    <property type="match status" value="1"/>
</dbReference>
<keyword evidence="2 7" id="KW-0813">Transport</keyword>
<evidence type="ECO:0000256" key="1">
    <source>
        <dbReference type="ARBA" id="ARBA00004571"/>
    </source>
</evidence>
<dbReference type="PROSITE" id="PS52016">
    <property type="entry name" value="TONB_DEPENDENT_REC_3"/>
    <property type="match status" value="1"/>
</dbReference>
<evidence type="ECO:0000256" key="4">
    <source>
        <dbReference type="ARBA" id="ARBA00022692"/>
    </source>
</evidence>
<sequence length="1064" mass="118216">MTKREVKILLLMMFCVYSSNYLGGQEKDITITGKIIDVNGQPLIGATVLEKGTNNATVANFDGFYELKLRQNTARGAVLQFSYIGMDVIDIPYSGNSVINVTLLQSDDNILDEVVVIGYATEKRKDVTGAISSVKGEDLEDVPVPNALDALKGRIPGLSIISSSAAQDSEISVRVRGGISITQNNSPLYIVDGFPMIDGFEGLNPNDIESIDVLKDAAATAIYGSNGANGVIIITTKSGFEGKSTINYQTFVGVKTPSRRIDVLNPLEYVLYDYERTGGGVGWEEIYGPIEDVEKNYANRKGVNWQDEVYGGKAAINQMQRISLSGGSSSNTYNMTYTFNDDDNIVPNSGYSTQALRASFGQKMGEKLKVNLNINYFTDNLRGVGPYGESGRQMIKLINYRPTAGINFSDEDLINNDIDPLFDDEDDTVIDVNPLTNLQTQLRDREKIRATYSFGLNYDINDSFKYSFSIGMTNNEVMTSRFFTARSSSARLSGGPSGQLDQQKQYQYFGNHTLAYKPILKGKKYKFDVLVGQEIREFKSESLGVSASGFPDENFGINAMQLGTIPGIPYTNKASEKLLSFFGRANYKLFNKYILTATLRADGSTKFGQNNKWGYFPAVALSWQAHKEKVIENLNVFSNLKFRVSYGETGNSRIPNFQSLSLYESDFTPYNNRPGVSYLPTLPNSNLKWETNISKNLGMEMGFFKNRLVIIADLYENESRDLLLSTRLVNNSGFSTAIRNIGSTQNRGLEIGVQSRNIRNENFSWTTNFNIAFNENKVLKLADKERWEIQSRTVNNSGSDFVIEEGKTTGLMYGLVYDGLYTTDDFDWDADNSAWVLKDGIPVSSFQTPEPGVTKYVDVSGPDGIPDGILDAKDKDFIGDANPDFTGGILNTFRYKNIDLSMFWNFKYGGNILNGNVYQLLRGGSNKSTAKFIYDKQYKTYDSQGNDLLATGNVEALKAINENAELPSQRANFVRLDSYMIEDASYARLSQLTLGYSFSKNVLNDLGLSKFRLYASFNNLLTITDYSGFDPEVRMNANNGLTPGIDRGSFPRSVSYVFGLDVSL</sequence>
<comment type="caution">
    <text evidence="9">The sequence shown here is derived from an EMBL/GenBank/DDBJ whole genome shotgun (WGS) entry which is preliminary data.</text>
</comment>
<dbReference type="Gene3D" id="2.40.170.20">
    <property type="entry name" value="TonB-dependent receptor, beta-barrel domain"/>
    <property type="match status" value="1"/>
</dbReference>
<gene>
    <name evidence="9" type="ORF">FGF67_03460</name>
</gene>
<dbReference type="NCBIfam" id="TIGR04057">
    <property type="entry name" value="SusC_RagA_signa"/>
    <property type="match status" value="1"/>
</dbReference>
<dbReference type="Gene3D" id="2.170.130.10">
    <property type="entry name" value="TonB-dependent receptor, plug domain"/>
    <property type="match status" value="1"/>
</dbReference>
<feature type="domain" description="TonB-dependent receptor plug" evidence="8">
    <location>
        <begin position="124"/>
        <end position="231"/>
    </location>
</feature>
<dbReference type="OrthoDB" id="9768177at2"/>
<dbReference type="Proteomes" id="UP000308713">
    <property type="component" value="Unassembled WGS sequence"/>
</dbReference>
<keyword evidence="10" id="KW-1185">Reference proteome</keyword>
<dbReference type="SUPFAM" id="SSF56935">
    <property type="entry name" value="Porins"/>
    <property type="match status" value="1"/>
</dbReference>
<dbReference type="InterPro" id="IPR023997">
    <property type="entry name" value="TonB-dep_OMP_SusC/RagA_CS"/>
</dbReference>
<dbReference type="Pfam" id="PF07715">
    <property type="entry name" value="Plug"/>
    <property type="match status" value="1"/>
</dbReference>
<evidence type="ECO:0000313" key="9">
    <source>
        <dbReference type="EMBL" id="TNJ46066.1"/>
    </source>
</evidence>
<comment type="subcellular location">
    <subcellularLocation>
        <location evidence="1 7">Cell outer membrane</location>
        <topology evidence="1 7">Multi-pass membrane protein</topology>
    </subcellularLocation>
</comment>
<proteinExistence type="inferred from homology"/>
<accession>A0A5C4SQ63</accession>
<dbReference type="RefSeq" id="WP_139695080.1">
    <property type="nucleotide sequence ID" value="NZ_CP074074.1"/>
</dbReference>
<evidence type="ECO:0000256" key="5">
    <source>
        <dbReference type="ARBA" id="ARBA00023136"/>
    </source>
</evidence>
<evidence type="ECO:0000256" key="6">
    <source>
        <dbReference type="ARBA" id="ARBA00023237"/>
    </source>
</evidence>
<comment type="similarity">
    <text evidence="7">Belongs to the TonB-dependent receptor family.</text>
</comment>
<organism evidence="9 10">
    <name type="scientific">Allotamlana fucoidanivorans</name>
    <dbReference type="NCBI Taxonomy" id="2583814"/>
    <lineage>
        <taxon>Bacteria</taxon>
        <taxon>Pseudomonadati</taxon>
        <taxon>Bacteroidota</taxon>
        <taxon>Flavobacteriia</taxon>
        <taxon>Flavobacteriales</taxon>
        <taxon>Flavobacteriaceae</taxon>
        <taxon>Allotamlana</taxon>
    </lineage>
</organism>
<dbReference type="InterPro" id="IPR039426">
    <property type="entry name" value="TonB-dep_rcpt-like"/>
</dbReference>
<dbReference type="InterPro" id="IPR008969">
    <property type="entry name" value="CarboxyPept-like_regulatory"/>
</dbReference>
<dbReference type="EMBL" id="VDCS01000003">
    <property type="protein sequence ID" value="TNJ46066.1"/>
    <property type="molecule type" value="Genomic_DNA"/>
</dbReference>
<dbReference type="Pfam" id="PF13715">
    <property type="entry name" value="CarbopepD_reg_2"/>
    <property type="match status" value="1"/>
</dbReference>
<evidence type="ECO:0000256" key="7">
    <source>
        <dbReference type="PROSITE-ProRule" id="PRU01360"/>
    </source>
</evidence>
<dbReference type="SUPFAM" id="SSF49464">
    <property type="entry name" value="Carboxypeptidase regulatory domain-like"/>
    <property type="match status" value="1"/>
</dbReference>
<protein>
    <submittedName>
        <fullName evidence="9">TonB-dependent receptor</fullName>
    </submittedName>
</protein>
<name>A0A5C4SQ63_9FLAO</name>
<evidence type="ECO:0000313" key="10">
    <source>
        <dbReference type="Proteomes" id="UP000308713"/>
    </source>
</evidence>
<keyword evidence="9" id="KW-0675">Receptor</keyword>
<keyword evidence="5 7" id="KW-0472">Membrane</keyword>
<dbReference type="InterPro" id="IPR037066">
    <property type="entry name" value="Plug_dom_sf"/>
</dbReference>
<dbReference type="InterPro" id="IPR012910">
    <property type="entry name" value="Plug_dom"/>
</dbReference>
<dbReference type="GO" id="GO:0009279">
    <property type="term" value="C:cell outer membrane"/>
    <property type="evidence" value="ECO:0007669"/>
    <property type="project" value="UniProtKB-SubCell"/>
</dbReference>
<evidence type="ECO:0000256" key="3">
    <source>
        <dbReference type="ARBA" id="ARBA00022452"/>
    </source>
</evidence>
<evidence type="ECO:0000256" key="2">
    <source>
        <dbReference type="ARBA" id="ARBA00022448"/>
    </source>
</evidence>
<reference evidence="9 10" key="1">
    <citation type="submission" date="2019-05" db="EMBL/GenBank/DDBJ databases">
        <title>Tamlana fucoidanivorans sp. nov., isolated from the surface of algae collected from Fujian province in China.</title>
        <authorList>
            <person name="Li J."/>
        </authorList>
    </citation>
    <scope>NUCLEOTIDE SEQUENCE [LARGE SCALE GENOMIC DNA]</scope>
    <source>
        <strain evidence="9 10">CW2-9</strain>
    </source>
</reference>
<dbReference type="InterPro" id="IPR036942">
    <property type="entry name" value="Beta-barrel_TonB_sf"/>
</dbReference>
<dbReference type="AlphaFoldDB" id="A0A5C4SQ63"/>
<keyword evidence="6 7" id="KW-0998">Cell outer membrane</keyword>
<evidence type="ECO:0000259" key="8">
    <source>
        <dbReference type="Pfam" id="PF07715"/>
    </source>
</evidence>
<dbReference type="InterPro" id="IPR023996">
    <property type="entry name" value="TonB-dep_OMP_SusC/RagA"/>
</dbReference>
<keyword evidence="4 7" id="KW-0812">Transmembrane</keyword>
<keyword evidence="3 7" id="KW-1134">Transmembrane beta strand</keyword>